<dbReference type="NCBIfam" id="NF000658">
    <property type="entry name" value="PRK00029.1"/>
    <property type="match status" value="1"/>
</dbReference>
<dbReference type="GO" id="GO:0046872">
    <property type="term" value="F:metal ion binding"/>
    <property type="evidence" value="ECO:0007669"/>
    <property type="project" value="UniProtKB-KW"/>
</dbReference>
<evidence type="ECO:0000256" key="5">
    <source>
        <dbReference type="ARBA" id="ARBA00022723"/>
    </source>
</evidence>
<evidence type="ECO:0000256" key="1">
    <source>
        <dbReference type="ARBA" id="ARBA00001946"/>
    </source>
</evidence>
<comment type="cofactor">
    <cofactor evidence="1">
        <name>Mg(2+)</name>
        <dbReference type="ChEBI" id="CHEBI:18420"/>
    </cofactor>
</comment>
<keyword evidence="5" id="KW-0479">Metal-binding</keyword>
<dbReference type="InterPro" id="IPR003846">
    <property type="entry name" value="SelO"/>
</dbReference>
<dbReference type="OrthoDB" id="10254721at2759"/>
<reference evidence="10" key="1">
    <citation type="submission" date="2021-02" db="EMBL/GenBank/DDBJ databases">
        <title>First Annotated Genome of the Yellow-green Alga Tribonema minus.</title>
        <authorList>
            <person name="Mahan K.M."/>
        </authorList>
    </citation>
    <scope>NUCLEOTIDE SEQUENCE</scope>
    <source>
        <strain evidence="10">UTEX B ZZ1240</strain>
    </source>
</reference>
<gene>
    <name evidence="10" type="ORF">JKP88DRAFT_271577</name>
</gene>
<evidence type="ECO:0000256" key="4">
    <source>
        <dbReference type="ARBA" id="ARBA00022695"/>
    </source>
</evidence>
<sequence length="619" mass="66406">MATTLDSLPFDNVAVKALPVDPEERNFVRPAVPNACFSKVAPAPVRDPKIVAISQDAMDLLGLSSCEVNRPDAAEYLSGNKLFPGASPHAHCYCGHQFGSFSGQLGDGAAMYLGEVVNERGERWEMQFKGAGPTPYSRRGDGRKVLRSSIREFLCSEAMHYLGIPTTRAASMVTSDTLVQRDLFYTGDVINERATIVLRIAPTFLRFGSFEIFKGTDPTTGRRGPSEGNVDLLKKMLHYSLSTFFPEAAAAAAGPGGLPAGTLMMYEDVVKRTAELAAAWQCVGFTHGVLNTDNMSLLGLTIDYGPYGFMEHFDRDYVPNGSDGTGRYRYQDQPEICKWNLGKFLEALLPVLPRDAAETTLDTYDDIYERAYASRMRAKLGLTTAEPGDAALFASLFDAMAATAADFTGTFRALIDFAAGPRDSAAITSSAAALASICATPEVLARSIARAQRIGRPGAPPDRLRALWALVQSNPEAVAAQFGASPAALVAELEGEMRKLEAAEAAAARGARLQGMSAEAKAAEDREEWAKWLNAYAARLSSGAGADTEGMRRANPAHVLRNWRAQEAIKAAEGGDFAPVRAELRRLSTPFQGGGEGAAELGAFKPPDWAADLICTCSS</sequence>
<dbReference type="Pfam" id="PF02696">
    <property type="entry name" value="SelO"/>
    <property type="match status" value="1"/>
</dbReference>
<accession>A0A836CN66</accession>
<dbReference type="PANTHER" id="PTHR12153">
    <property type="entry name" value="SELENOPROTEIN O"/>
    <property type="match status" value="1"/>
</dbReference>
<keyword evidence="8" id="KW-0460">Magnesium</keyword>
<organism evidence="10 11">
    <name type="scientific">Tribonema minus</name>
    <dbReference type="NCBI Taxonomy" id="303371"/>
    <lineage>
        <taxon>Eukaryota</taxon>
        <taxon>Sar</taxon>
        <taxon>Stramenopiles</taxon>
        <taxon>Ochrophyta</taxon>
        <taxon>PX clade</taxon>
        <taxon>Xanthophyceae</taxon>
        <taxon>Tribonematales</taxon>
        <taxon>Tribonemataceae</taxon>
        <taxon>Tribonema</taxon>
    </lineage>
</organism>
<dbReference type="GO" id="GO:0016779">
    <property type="term" value="F:nucleotidyltransferase activity"/>
    <property type="evidence" value="ECO:0007669"/>
    <property type="project" value="UniProtKB-KW"/>
</dbReference>
<dbReference type="EMBL" id="JAFCMP010000048">
    <property type="protein sequence ID" value="KAG5189506.1"/>
    <property type="molecule type" value="Genomic_DNA"/>
</dbReference>
<proteinExistence type="inferred from homology"/>
<evidence type="ECO:0000313" key="10">
    <source>
        <dbReference type="EMBL" id="KAG5189506.1"/>
    </source>
</evidence>
<keyword evidence="11" id="KW-1185">Reference proteome</keyword>
<dbReference type="GO" id="GO:0005524">
    <property type="term" value="F:ATP binding"/>
    <property type="evidence" value="ECO:0007669"/>
    <property type="project" value="UniProtKB-KW"/>
</dbReference>
<dbReference type="Proteomes" id="UP000664859">
    <property type="component" value="Unassembled WGS sequence"/>
</dbReference>
<dbReference type="AlphaFoldDB" id="A0A836CN66"/>
<keyword evidence="7" id="KW-0067">ATP-binding</keyword>
<evidence type="ECO:0000256" key="9">
    <source>
        <dbReference type="ARBA" id="ARBA00031547"/>
    </source>
</evidence>
<evidence type="ECO:0000313" key="11">
    <source>
        <dbReference type="Proteomes" id="UP000664859"/>
    </source>
</evidence>
<evidence type="ECO:0000256" key="7">
    <source>
        <dbReference type="ARBA" id="ARBA00022840"/>
    </source>
</evidence>
<comment type="caution">
    <text evidence="10">The sequence shown here is derived from an EMBL/GenBank/DDBJ whole genome shotgun (WGS) entry which is preliminary data.</text>
</comment>
<evidence type="ECO:0000256" key="3">
    <source>
        <dbReference type="ARBA" id="ARBA00022679"/>
    </source>
</evidence>
<keyword evidence="3" id="KW-0808">Transferase</keyword>
<evidence type="ECO:0000256" key="6">
    <source>
        <dbReference type="ARBA" id="ARBA00022741"/>
    </source>
</evidence>
<dbReference type="PANTHER" id="PTHR12153:SF15">
    <property type="entry name" value="PROTEIN ADENYLYLTRANSFERASE SELO, MITOCHONDRIAL"/>
    <property type="match status" value="1"/>
</dbReference>
<evidence type="ECO:0000256" key="2">
    <source>
        <dbReference type="ARBA" id="ARBA00009747"/>
    </source>
</evidence>
<dbReference type="HAMAP" id="MF_00692">
    <property type="entry name" value="SelO"/>
    <property type="match status" value="1"/>
</dbReference>
<evidence type="ECO:0000256" key="8">
    <source>
        <dbReference type="ARBA" id="ARBA00022842"/>
    </source>
</evidence>
<comment type="similarity">
    <text evidence="2">Belongs to the SELO family.</text>
</comment>
<name>A0A836CN66_9STRA</name>
<keyword evidence="6" id="KW-0547">Nucleotide-binding</keyword>
<protein>
    <recommendedName>
        <fullName evidence="9">Selenoprotein O</fullName>
    </recommendedName>
</protein>
<keyword evidence="4" id="KW-0548">Nucleotidyltransferase</keyword>